<proteinExistence type="predicted"/>
<keyword evidence="2" id="KW-1185">Reference proteome</keyword>
<reference evidence="1 2" key="2">
    <citation type="submission" date="2018-11" db="EMBL/GenBank/DDBJ databases">
        <authorList>
            <consortium name="Pathogen Informatics"/>
        </authorList>
    </citation>
    <scope>NUCLEOTIDE SEQUENCE [LARGE SCALE GENOMIC DNA]</scope>
</reference>
<dbReference type="Proteomes" id="UP000271098">
    <property type="component" value="Unassembled WGS sequence"/>
</dbReference>
<reference evidence="3" key="1">
    <citation type="submission" date="2016-06" db="UniProtKB">
        <authorList>
            <consortium name="WormBaseParasite"/>
        </authorList>
    </citation>
    <scope>IDENTIFICATION</scope>
</reference>
<name>A0A183DRG0_9BILA</name>
<evidence type="ECO:0000313" key="2">
    <source>
        <dbReference type="Proteomes" id="UP000271098"/>
    </source>
</evidence>
<evidence type="ECO:0000313" key="1">
    <source>
        <dbReference type="EMBL" id="VDN18599.1"/>
    </source>
</evidence>
<gene>
    <name evidence="1" type="ORF">GPUH_LOCUS11300</name>
</gene>
<protein>
    <submittedName>
        <fullName evidence="1 3">Uncharacterized protein</fullName>
    </submittedName>
</protein>
<dbReference type="EMBL" id="UYRT01078471">
    <property type="protein sequence ID" value="VDN18599.1"/>
    <property type="molecule type" value="Genomic_DNA"/>
</dbReference>
<organism evidence="3">
    <name type="scientific">Gongylonema pulchrum</name>
    <dbReference type="NCBI Taxonomy" id="637853"/>
    <lineage>
        <taxon>Eukaryota</taxon>
        <taxon>Metazoa</taxon>
        <taxon>Ecdysozoa</taxon>
        <taxon>Nematoda</taxon>
        <taxon>Chromadorea</taxon>
        <taxon>Rhabditida</taxon>
        <taxon>Spirurina</taxon>
        <taxon>Spiruromorpha</taxon>
        <taxon>Spiruroidea</taxon>
        <taxon>Gongylonematidae</taxon>
        <taxon>Gongylonema</taxon>
    </lineage>
</organism>
<dbReference type="WBParaSite" id="GPUH_0001131401-mRNA-1">
    <property type="protein sequence ID" value="GPUH_0001131401-mRNA-1"/>
    <property type="gene ID" value="GPUH_0001131401"/>
</dbReference>
<accession>A0A183DRG0</accession>
<evidence type="ECO:0000313" key="3">
    <source>
        <dbReference type="WBParaSite" id="GPUH_0001131401-mRNA-1"/>
    </source>
</evidence>
<dbReference type="AlphaFoldDB" id="A0A183DRG0"/>
<sequence length="78" mass="9249">MDMPTCKYLSRDVDANITEARLICFCRWFKHVEEPCNNAYVRSKALAFLIYEENVHQVSQLLSRKRNSRFYDSKGLDI</sequence>